<comment type="caution">
    <text evidence="1">The sequence shown here is derived from an EMBL/GenBank/DDBJ whole genome shotgun (WGS) entry which is preliminary data.</text>
</comment>
<dbReference type="AlphaFoldDB" id="A0A426Z3P4"/>
<evidence type="ECO:0000313" key="1">
    <source>
        <dbReference type="EMBL" id="RRT58563.1"/>
    </source>
</evidence>
<sequence length="125" mass="13658">MEIQYPLRLAFKLCDKIESRGLFYAFVATIGDEGSAACGQEAATYRLAACKGGHPRLSPDQLSAIGVEQAQPSGQTTYGQGCQRRRRLWAQRPWAIACGQVDTRSQGRPLEGYGCCRQYVALSPA</sequence>
<evidence type="ECO:0000313" key="2">
    <source>
        <dbReference type="Proteomes" id="UP000287651"/>
    </source>
</evidence>
<dbReference type="Proteomes" id="UP000287651">
    <property type="component" value="Unassembled WGS sequence"/>
</dbReference>
<proteinExistence type="predicted"/>
<gene>
    <name evidence="1" type="ORF">B296_00036984</name>
</gene>
<name>A0A426Z3P4_ENSVE</name>
<dbReference type="EMBL" id="AMZH03008620">
    <property type="protein sequence ID" value="RRT58563.1"/>
    <property type="molecule type" value="Genomic_DNA"/>
</dbReference>
<accession>A0A426Z3P4</accession>
<reference evidence="1 2" key="1">
    <citation type="journal article" date="2014" name="Agronomy (Basel)">
        <title>A Draft Genome Sequence for Ensete ventricosum, the Drought-Tolerant Tree Against Hunger.</title>
        <authorList>
            <person name="Harrison J."/>
            <person name="Moore K.A."/>
            <person name="Paszkiewicz K."/>
            <person name="Jones T."/>
            <person name="Grant M."/>
            <person name="Ambacheew D."/>
            <person name="Muzemil S."/>
            <person name="Studholme D.J."/>
        </authorList>
    </citation>
    <scope>NUCLEOTIDE SEQUENCE [LARGE SCALE GENOMIC DNA]</scope>
</reference>
<protein>
    <submittedName>
        <fullName evidence="1">Uncharacterized protein</fullName>
    </submittedName>
</protein>
<organism evidence="1 2">
    <name type="scientific">Ensete ventricosum</name>
    <name type="common">Abyssinian banana</name>
    <name type="synonym">Musa ensete</name>
    <dbReference type="NCBI Taxonomy" id="4639"/>
    <lineage>
        <taxon>Eukaryota</taxon>
        <taxon>Viridiplantae</taxon>
        <taxon>Streptophyta</taxon>
        <taxon>Embryophyta</taxon>
        <taxon>Tracheophyta</taxon>
        <taxon>Spermatophyta</taxon>
        <taxon>Magnoliopsida</taxon>
        <taxon>Liliopsida</taxon>
        <taxon>Zingiberales</taxon>
        <taxon>Musaceae</taxon>
        <taxon>Ensete</taxon>
    </lineage>
</organism>